<feature type="domain" description="Phage shock protein PspC N-terminal" evidence="3">
    <location>
        <begin position="22"/>
        <end position="72"/>
    </location>
</feature>
<comment type="caution">
    <text evidence="4">The sequence shown here is derived from an EMBL/GenBank/DDBJ whole genome shotgun (WGS) entry which is preliminary data.</text>
</comment>
<keyword evidence="2" id="KW-0472">Membrane</keyword>
<feature type="compositionally biased region" description="Low complexity" evidence="1">
    <location>
        <begin position="208"/>
        <end position="226"/>
    </location>
</feature>
<dbReference type="Pfam" id="PF04024">
    <property type="entry name" value="PspC"/>
    <property type="match status" value="1"/>
</dbReference>
<evidence type="ECO:0000313" key="4">
    <source>
        <dbReference type="EMBL" id="MDP0396524.1"/>
    </source>
</evidence>
<keyword evidence="2" id="KW-0812">Transmembrane</keyword>
<evidence type="ECO:0000259" key="3">
    <source>
        <dbReference type="Pfam" id="PF04024"/>
    </source>
</evidence>
<gene>
    <name evidence="4" type="ORF">Q7X28_01160</name>
</gene>
<dbReference type="AlphaFoldDB" id="A0AA90NDG3"/>
<protein>
    <submittedName>
        <fullName evidence="4">PspC domain-containing protein</fullName>
    </submittedName>
</protein>
<feature type="transmembrane region" description="Helical" evidence="2">
    <location>
        <begin position="298"/>
        <end position="318"/>
    </location>
</feature>
<evidence type="ECO:0000256" key="2">
    <source>
        <dbReference type="SAM" id="Phobius"/>
    </source>
</evidence>
<dbReference type="InterPro" id="IPR007168">
    <property type="entry name" value="Phageshock_PspC_N"/>
</dbReference>
<proteinExistence type="predicted"/>
<evidence type="ECO:0000256" key="1">
    <source>
        <dbReference type="SAM" id="MobiDB-lite"/>
    </source>
</evidence>
<dbReference type="Proteomes" id="UP001178281">
    <property type="component" value="Unassembled WGS sequence"/>
</dbReference>
<name>A0AA90NDG3_9ACTN</name>
<dbReference type="RefSeq" id="WP_305110030.1">
    <property type="nucleotide sequence ID" value="NZ_JAUTIX010000001.1"/>
</dbReference>
<sequence length="461" mass="48206">MDTATLSSQIRQMWDTRPLRARRAPIAGVCTGFARRYQVDVALVRAAFLGAALLGGAGLLAYIVAIFVMPKEPYREYRPERSGPPPFVLIIAAGIAVTMGSGMSSSWPGSGLISAALLLVGWYALHQRTPVAPPGTAISSQFVDAGPAPVGAWQPPAAPFRWQPAWQPPAGTDPSTFAAPAEPHPGPRPEAEAHATGTTQDRKPGADAPTAPAVQAHPQAQASQQPQRRDQATEEIRPPRWDPLGAAPFAWDLPEPAQAQAPAPIPRRRSRITPVTLGIALLTAAAIAAVNVTGLASISPVLAGSLVLGVIAGGLLFGAFQKAGYGLLVAAIPLAGFVVIAATAQNVMSGYVDAPRGDRSYVLTDPTTMPEEFKLQAGTLTLDLRGMTLDEDRKLKTRVAAGETRITVPESMNVEVTCSVNVGDTRCPQGILVGVGAKPDAPTLKIDASGNVGSVEVNRVR</sequence>
<feature type="region of interest" description="Disordered" evidence="1">
    <location>
        <begin position="149"/>
        <end position="253"/>
    </location>
</feature>
<organism evidence="4 5">
    <name type="scientific">Tsukamurella strandjordii</name>
    <dbReference type="NCBI Taxonomy" id="147577"/>
    <lineage>
        <taxon>Bacteria</taxon>
        <taxon>Bacillati</taxon>
        <taxon>Actinomycetota</taxon>
        <taxon>Actinomycetes</taxon>
        <taxon>Mycobacteriales</taxon>
        <taxon>Tsukamurellaceae</taxon>
        <taxon>Tsukamurella</taxon>
    </lineage>
</organism>
<keyword evidence="5" id="KW-1185">Reference proteome</keyword>
<feature type="transmembrane region" description="Helical" evidence="2">
    <location>
        <begin position="46"/>
        <end position="70"/>
    </location>
</feature>
<feature type="compositionally biased region" description="Basic and acidic residues" evidence="1">
    <location>
        <begin position="227"/>
        <end position="240"/>
    </location>
</feature>
<keyword evidence="2" id="KW-1133">Transmembrane helix</keyword>
<reference evidence="4" key="1">
    <citation type="submission" date="2023-08" db="EMBL/GenBank/DDBJ databases">
        <title>The draft genome of Tsukamurella strandjordii strain 050030.</title>
        <authorList>
            <person name="Zhao F."/>
            <person name="Feng Y."/>
            <person name="Zong Z."/>
        </authorList>
    </citation>
    <scope>NUCLEOTIDE SEQUENCE</scope>
    <source>
        <strain evidence="4">050030</strain>
    </source>
</reference>
<feature type="transmembrane region" description="Helical" evidence="2">
    <location>
        <begin position="325"/>
        <end position="344"/>
    </location>
</feature>
<feature type="transmembrane region" description="Helical" evidence="2">
    <location>
        <begin position="82"/>
        <end position="101"/>
    </location>
</feature>
<evidence type="ECO:0000313" key="5">
    <source>
        <dbReference type="Proteomes" id="UP001178281"/>
    </source>
</evidence>
<feature type="transmembrane region" description="Helical" evidence="2">
    <location>
        <begin position="272"/>
        <end position="292"/>
    </location>
</feature>
<dbReference type="EMBL" id="JAUTIX010000001">
    <property type="protein sequence ID" value="MDP0396524.1"/>
    <property type="molecule type" value="Genomic_DNA"/>
</dbReference>
<accession>A0AA90NDG3</accession>